<organism evidence="6 7">
    <name type="scientific">Lentinus brumalis</name>
    <dbReference type="NCBI Taxonomy" id="2498619"/>
    <lineage>
        <taxon>Eukaryota</taxon>
        <taxon>Fungi</taxon>
        <taxon>Dikarya</taxon>
        <taxon>Basidiomycota</taxon>
        <taxon>Agaricomycotina</taxon>
        <taxon>Agaricomycetes</taxon>
        <taxon>Polyporales</taxon>
        <taxon>Polyporaceae</taxon>
        <taxon>Lentinus</taxon>
    </lineage>
</organism>
<gene>
    <name evidence="6" type="ORF">OH76DRAFT_1374090</name>
</gene>
<dbReference type="OrthoDB" id="417697at2759"/>
<dbReference type="AlphaFoldDB" id="A0A371DNN7"/>
<evidence type="ECO:0000256" key="3">
    <source>
        <dbReference type="ARBA" id="ARBA00022679"/>
    </source>
</evidence>
<accession>A0A371DNN7</accession>
<dbReference type="PANTHER" id="PTHR22809:SF11">
    <property type="entry name" value="TRNA N(3)-METHYLCYTIDINE METHYLTRANSFERASE METTL2"/>
    <property type="match status" value="1"/>
</dbReference>
<feature type="domain" description="Methyltransferase type 12" evidence="5">
    <location>
        <begin position="123"/>
        <end position="229"/>
    </location>
</feature>
<evidence type="ECO:0000256" key="2">
    <source>
        <dbReference type="ARBA" id="ARBA00022603"/>
    </source>
</evidence>
<name>A0A371DNN7_9APHY</name>
<dbReference type="InterPro" id="IPR026113">
    <property type="entry name" value="METTL2/6/8-like"/>
</dbReference>
<comment type="similarity">
    <text evidence="1">Belongs to the methyltransferase superfamily. METL family.</text>
</comment>
<protein>
    <submittedName>
        <fullName evidence="6">Methyltransferase</fullName>
    </submittedName>
</protein>
<dbReference type="GO" id="GO:0032259">
    <property type="term" value="P:methylation"/>
    <property type="evidence" value="ECO:0007669"/>
    <property type="project" value="UniProtKB-KW"/>
</dbReference>
<dbReference type="CDD" id="cd02440">
    <property type="entry name" value="AdoMet_MTases"/>
    <property type="match status" value="1"/>
</dbReference>
<evidence type="ECO:0000313" key="6">
    <source>
        <dbReference type="EMBL" id="RDX54146.1"/>
    </source>
</evidence>
<keyword evidence="7" id="KW-1185">Reference proteome</keyword>
<dbReference type="Proteomes" id="UP000256964">
    <property type="component" value="Unassembled WGS sequence"/>
</dbReference>
<dbReference type="GO" id="GO:0052735">
    <property type="term" value="F:tRNA (cytidine-3-)-methyltransferase activity"/>
    <property type="evidence" value="ECO:0007669"/>
    <property type="project" value="TreeGrafter"/>
</dbReference>
<dbReference type="Pfam" id="PF08242">
    <property type="entry name" value="Methyltransf_12"/>
    <property type="match status" value="1"/>
</dbReference>
<evidence type="ECO:0000256" key="1">
    <source>
        <dbReference type="ARBA" id="ARBA00009725"/>
    </source>
</evidence>
<evidence type="ECO:0000259" key="5">
    <source>
        <dbReference type="Pfam" id="PF08242"/>
    </source>
</evidence>
<dbReference type="PANTHER" id="PTHR22809">
    <property type="entry name" value="METHYLTRANSFERASE-RELATED"/>
    <property type="match status" value="1"/>
</dbReference>
<feature type="region of interest" description="Disordered" evidence="4">
    <location>
        <begin position="288"/>
        <end position="337"/>
    </location>
</feature>
<dbReference type="InterPro" id="IPR029063">
    <property type="entry name" value="SAM-dependent_MTases_sf"/>
</dbReference>
<dbReference type="PIRSF" id="PIRSF037755">
    <property type="entry name" value="Mettl2_prd"/>
    <property type="match status" value="1"/>
</dbReference>
<evidence type="ECO:0000313" key="7">
    <source>
        <dbReference type="Proteomes" id="UP000256964"/>
    </source>
</evidence>
<dbReference type="SUPFAM" id="SSF53335">
    <property type="entry name" value="S-adenosyl-L-methionine-dependent methyltransferases"/>
    <property type="match status" value="1"/>
</dbReference>
<keyword evidence="2 6" id="KW-0489">Methyltransferase</keyword>
<dbReference type="STRING" id="139420.A0A371DNN7"/>
<evidence type="ECO:0000256" key="4">
    <source>
        <dbReference type="SAM" id="MobiDB-lite"/>
    </source>
</evidence>
<feature type="compositionally biased region" description="Polar residues" evidence="4">
    <location>
        <begin position="321"/>
        <end position="330"/>
    </location>
</feature>
<feature type="non-terminal residue" evidence="6">
    <location>
        <position position="1"/>
    </location>
</feature>
<dbReference type="EMBL" id="KZ857385">
    <property type="protein sequence ID" value="RDX54146.1"/>
    <property type="molecule type" value="Genomic_DNA"/>
</dbReference>
<keyword evidence="3" id="KW-0808">Transferase</keyword>
<reference evidence="6 7" key="1">
    <citation type="journal article" date="2018" name="Biotechnol. Biofuels">
        <title>Integrative visual omics of the white-rot fungus Polyporus brumalis exposes the biotechnological potential of its oxidative enzymes for delignifying raw plant biomass.</title>
        <authorList>
            <person name="Miyauchi S."/>
            <person name="Rancon A."/>
            <person name="Drula E."/>
            <person name="Hage H."/>
            <person name="Chaduli D."/>
            <person name="Favel A."/>
            <person name="Grisel S."/>
            <person name="Henrissat B."/>
            <person name="Herpoel-Gimbert I."/>
            <person name="Ruiz-Duenas F.J."/>
            <person name="Chevret D."/>
            <person name="Hainaut M."/>
            <person name="Lin J."/>
            <person name="Wang M."/>
            <person name="Pangilinan J."/>
            <person name="Lipzen A."/>
            <person name="Lesage-Meessen L."/>
            <person name="Navarro D."/>
            <person name="Riley R."/>
            <person name="Grigoriev I.V."/>
            <person name="Zhou S."/>
            <person name="Raouche S."/>
            <person name="Rosso M.N."/>
        </authorList>
    </citation>
    <scope>NUCLEOTIDE SEQUENCE [LARGE SCALE GENOMIC DNA]</scope>
    <source>
        <strain evidence="6 7">BRFM 1820</strain>
    </source>
</reference>
<proteinExistence type="inferred from homology"/>
<feature type="region of interest" description="Disordered" evidence="4">
    <location>
        <begin position="1"/>
        <end position="20"/>
    </location>
</feature>
<dbReference type="InterPro" id="IPR013217">
    <property type="entry name" value="Methyltransf_12"/>
</dbReference>
<dbReference type="Gene3D" id="3.40.50.150">
    <property type="entry name" value="Vaccinia Virus protein VP39"/>
    <property type="match status" value="1"/>
</dbReference>
<sequence>MSAEAPAKTPRTASSVHDVMAEKPPFGSRFLTEDADVWSQNAWDHVPPPDDQDEVISAALTRQKSAPVPEDDKAKYNEKPARHWDNFYKMNANNFFRNRKWLHLEFPELKAAAESDAGPMTVVEIGCGAGNAVFPLLSSNQNPHLKLHAYDYSSHAVKLVQNNPLYTSPPVGTIQSAVWDLTSHTLPPDLEPGSVDIIILIFVLSALHPSEWANAVSNVHKLLKPGGRVLFRDYGRYDLTQLRFKGGRLLDENFYIRGDKTRVYFFELVPDELALLFTGSSAPAASREHSAVQIVEENEEQSDSDLSPSGGPITPPKLSHESSSGTTTPSLEEAQRSLDSLSIEASKQAAPKAGAVHPILLQPLPLAEGSHPLFSIQQLGVDRRLIVNRKRQLKMYRVWMQGKFCKL</sequence>